<dbReference type="Pfam" id="PF24336">
    <property type="entry name" value="DUF7504"/>
    <property type="match status" value="1"/>
</dbReference>
<evidence type="ECO:0000259" key="1">
    <source>
        <dbReference type="Pfam" id="PF18545"/>
    </source>
</evidence>
<dbReference type="Pfam" id="PF18545">
    <property type="entry name" value="HalOD1"/>
    <property type="match status" value="2"/>
</dbReference>
<keyword evidence="3" id="KW-1185">Reference proteome</keyword>
<evidence type="ECO:0000313" key="2">
    <source>
        <dbReference type="EMBL" id="SDK21534.1"/>
    </source>
</evidence>
<protein>
    <recommendedName>
        <fullName evidence="1">Halobacterial output domain-containing protein</fullName>
    </recommendedName>
</protein>
<dbReference type="STRING" id="1095776.SAMN04515672_2554"/>
<feature type="domain" description="Halobacterial output" evidence="1">
    <location>
        <begin position="43"/>
        <end position="110"/>
    </location>
</feature>
<dbReference type="Proteomes" id="UP000198882">
    <property type="component" value="Unassembled WGS sequence"/>
</dbReference>
<dbReference type="EMBL" id="FNFE01000003">
    <property type="protein sequence ID" value="SDK21534.1"/>
    <property type="molecule type" value="Genomic_DNA"/>
</dbReference>
<accession>A0A1G9A3V5</accession>
<dbReference type="InterPro" id="IPR040624">
    <property type="entry name" value="HalOD1"/>
</dbReference>
<reference evidence="3" key="1">
    <citation type="submission" date="2016-10" db="EMBL/GenBank/DDBJ databases">
        <authorList>
            <person name="Varghese N."/>
            <person name="Submissions S."/>
        </authorList>
    </citation>
    <scope>NUCLEOTIDE SEQUENCE [LARGE SCALE GENOMIC DNA]</scope>
    <source>
        <strain evidence="3">B4,CECT 8067,JCM 17497</strain>
    </source>
</reference>
<dbReference type="AlphaFoldDB" id="A0A1G9A3V5"/>
<evidence type="ECO:0000313" key="3">
    <source>
        <dbReference type="Proteomes" id="UP000198882"/>
    </source>
</evidence>
<feature type="domain" description="Halobacterial output" evidence="1">
    <location>
        <begin position="133"/>
        <end position="202"/>
    </location>
</feature>
<sequence>MRELFVRATPTQVQMTKDTSRDGRDQFSRRRVMDGGVQMRSGVAVVKRIADETGVSPMELPQLNETVDPDALDALLDSVERSNRGAWPVVTFSYANRRVRLTADGRVTLSDPDEPSAIGDWSHVSDVDVARENDATVRIVSAIAVHTDHDRAYVRSAIADTIDLDAVVRLNAHRRNGVPRSGATVAFSTLGYDIVVRPDGTIAAGSTLRRLKRVGGNVLVVGAVPDDLVDVASTRLLGDRGRDRHHLFALLDRDIDAVWTRLSPGDASNAHVVDYAATARSAASAQPSIDTDTTPSIVAEPDDIDGLEEAIDSTLRTITADETESGPATTRLCVDSLRPIIEDRDIEVVERFLESVCGSVKAASALGHYVLPIERSSDAVRRLEASFDATVELRVGESGAEQRWHLHESNYTTDWFALRDSR</sequence>
<proteinExistence type="predicted"/>
<gene>
    <name evidence="2" type="ORF">SAMN04515672_2554</name>
</gene>
<organism evidence="2 3">
    <name type="scientific">Natronorubrum texcoconense</name>
    <dbReference type="NCBI Taxonomy" id="1095776"/>
    <lineage>
        <taxon>Archaea</taxon>
        <taxon>Methanobacteriati</taxon>
        <taxon>Methanobacteriota</taxon>
        <taxon>Stenosarchaea group</taxon>
        <taxon>Halobacteria</taxon>
        <taxon>Halobacteriales</taxon>
        <taxon>Natrialbaceae</taxon>
        <taxon>Natronorubrum</taxon>
    </lineage>
</organism>
<name>A0A1G9A3V5_9EURY</name>
<dbReference type="InterPro" id="IPR055927">
    <property type="entry name" value="DUF7504"/>
</dbReference>